<keyword evidence="12" id="KW-1185">Reference proteome</keyword>
<gene>
    <name evidence="8 11" type="primary">sat</name>
    <name evidence="11" type="ORF">D4N35_001665</name>
</gene>
<evidence type="ECO:0000313" key="11">
    <source>
        <dbReference type="EMBL" id="RWR15268.1"/>
    </source>
</evidence>
<dbReference type="CDD" id="cd00517">
    <property type="entry name" value="ATPS"/>
    <property type="match status" value="1"/>
</dbReference>
<dbReference type="Pfam" id="PF14306">
    <property type="entry name" value="PUA_2"/>
    <property type="match status" value="1"/>
</dbReference>
<evidence type="ECO:0000313" key="12">
    <source>
        <dbReference type="Proteomes" id="UP000273811"/>
    </source>
</evidence>
<dbReference type="RefSeq" id="WP_120068930.1">
    <property type="nucleotide sequence ID" value="NZ_CP126113.1"/>
</dbReference>
<reference evidence="11" key="1">
    <citation type="submission" date="2018-12" db="EMBL/GenBank/DDBJ databases">
        <authorList>
            <person name="Sun L."/>
            <person name="Chen Z."/>
        </authorList>
    </citation>
    <scope>NUCLEOTIDE SEQUENCE [LARGE SCALE GENOMIC DNA]</scope>
    <source>
        <strain evidence="11">DSM 16012</strain>
    </source>
</reference>
<evidence type="ECO:0000256" key="3">
    <source>
        <dbReference type="ARBA" id="ARBA00022695"/>
    </source>
</evidence>
<proteinExistence type="inferred from homology"/>
<evidence type="ECO:0000256" key="8">
    <source>
        <dbReference type="HAMAP-Rule" id="MF_00066"/>
    </source>
</evidence>
<evidence type="ECO:0000256" key="4">
    <source>
        <dbReference type="ARBA" id="ARBA00022741"/>
    </source>
</evidence>
<dbReference type="PANTHER" id="PTHR43509:SF1">
    <property type="entry name" value="SULFATE ADENYLYLTRANSFERASE"/>
    <property type="match status" value="1"/>
</dbReference>
<evidence type="ECO:0000256" key="6">
    <source>
        <dbReference type="ARBA" id="ARBA00037980"/>
    </source>
</evidence>
<dbReference type="GO" id="GO:0000103">
    <property type="term" value="P:sulfate assimilation"/>
    <property type="evidence" value="ECO:0007669"/>
    <property type="project" value="UniProtKB-UniRule"/>
</dbReference>
<dbReference type="PANTHER" id="PTHR43509">
    <property type="match status" value="1"/>
</dbReference>
<dbReference type="NCBIfam" id="TIGR00339">
    <property type="entry name" value="sopT"/>
    <property type="match status" value="1"/>
</dbReference>
<comment type="catalytic activity">
    <reaction evidence="7 8">
        <text>sulfate + ATP + H(+) = adenosine 5'-phosphosulfate + diphosphate</text>
        <dbReference type="Rhea" id="RHEA:18133"/>
        <dbReference type="ChEBI" id="CHEBI:15378"/>
        <dbReference type="ChEBI" id="CHEBI:16189"/>
        <dbReference type="ChEBI" id="CHEBI:30616"/>
        <dbReference type="ChEBI" id="CHEBI:33019"/>
        <dbReference type="ChEBI" id="CHEBI:58243"/>
        <dbReference type="EC" id="2.7.7.4"/>
    </reaction>
</comment>
<name>A0A443J3Y5_9BACI</name>
<dbReference type="AlphaFoldDB" id="A0A443J3Y5"/>
<dbReference type="OrthoDB" id="9804504at2"/>
<dbReference type="NCBIfam" id="NF003166">
    <property type="entry name" value="PRK04149.1"/>
    <property type="match status" value="1"/>
</dbReference>
<organism evidence="11 12">
    <name type="scientific">Siminovitchia fortis</name>
    <dbReference type="NCBI Taxonomy" id="254758"/>
    <lineage>
        <taxon>Bacteria</taxon>
        <taxon>Bacillati</taxon>
        <taxon>Bacillota</taxon>
        <taxon>Bacilli</taxon>
        <taxon>Bacillales</taxon>
        <taxon>Bacillaceae</taxon>
        <taxon>Siminovitchia</taxon>
    </lineage>
</organism>
<accession>A0A443J3Y5</accession>
<keyword evidence="4 8" id="KW-0547">Nucleotide-binding</keyword>
<dbReference type="InterPro" id="IPR014729">
    <property type="entry name" value="Rossmann-like_a/b/a_fold"/>
</dbReference>
<dbReference type="InterPro" id="IPR020792">
    <property type="entry name" value="SO4_adenylyltransferase_pro"/>
</dbReference>
<evidence type="ECO:0000256" key="5">
    <source>
        <dbReference type="ARBA" id="ARBA00022840"/>
    </source>
</evidence>
<feature type="domain" description="Sulphate adenylyltransferase catalytic" evidence="9">
    <location>
        <begin position="178"/>
        <end position="387"/>
    </location>
</feature>
<dbReference type="InterPro" id="IPR025980">
    <property type="entry name" value="ATP-Sase_PUA-like_dom"/>
</dbReference>
<protein>
    <recommendedName>
        <fullName evidence="8">Sulfate adenylyltransferase</fullName>
        <ecNumber evidence="8">2.7.7.4</ecNumber>
    </recommendedName>
    <alternativeName>
        <fullName evidence="8">ATP-sulfurylase</fullName>
    </alternativeName>
    <alternativeName>
        <fullName evidence="8">Sulfate adenylate transferase</fullName>
        <shortName evidence="8">SAT</shortName>
    </alternativeName>
</protein>
<evidence type="ECO:0000256" key="1">
    <source>
        <dbReference type="ARBA" id="ARBA00005048"/>
    </source>
</evidence>
<dbReference type="InterPro" id="IPR015947">
    <property type="entry name" value="PUA-like_sf"/>
</dbReference>
<keyword evidence="3 8" id="KW-0548">Nucleotidyltransferase</keyword>
<dbReference type="SUPFAM" id="SSF88697">
    <property type="entry name" value="PUA domain-like"/>
    <property type="match status" value="1"/>
</dbReference>
<dbReference type="Gene3D" id="3.10.400.10">
    <property type="entry name" value="Sulfate adenylyltransferase"/>
    <property type="match status" value="1"/>
</dbReference>
<dbReference type="GO" id="GO:0005524">
    <property type="term" value="F:ATP binding"/>
    <property type="evidence" value="ECO:0007669"/>
    <property type="project" value="UniProtKB-KW"/>
</dbReference>
<comment type="caution">
    <text evidence="11">The sequence shown here is derived from an EMBL/GenBank/DDBJ whole genome shotgun (WGS) entry which is preliminary data.</text>
</comment>
<keyword evidence="2 8" id="KW-0808">Transferase</keyword>
<dbReference type="GO" id="GO:0070814">
    <property type="term" value="P:hydrogen sulfide biosynthetic process"/>
    <property type="evidence" value="ECO:0007669"/>
    <property type="project" value="UniProtKB-UniRule"/>
</dbReference>
<evidence type="ECO:0000256" key="7">
    <source>
        <dbReference type="ARBA" id="ARBA00049370"/>
    </source>
</evidence>
<dbReference type="EC" id="2.7.7.4" evidence="8"/>
<comment type="similarity">
    <text evidence="6 8">Belongs to the sulfate adenylyltransferase family.</text>
</comment>
<sequence length="395" mass="44766">MSVTIQKEESSILPHGGDLIQRELVGLQREAYLKKADSLKSLKLDAWGLSDLELIGIGGFSPLNGFMGQKDYIRVIEEMRLADGTLWSIPITLHVSGEEADEYEIGTDIALTGEDDIVYGVLHLQEKYSYDKEKEARLVFGTVDTAHPGVNKIYEKGEVYLAGPIYLLNRPNHTPFEEFYLTPRETRNMFAHLGWKTIVGFQTRNPVHRSHEYIQKCALESVDGLLLNPLVGETKADDIPAEIRMESYQVVLQHYFPTDRAKLVIYPAAMRYGGPREAILHAIVRKNYGCTHFIVGRDHAGVGDYYGTYEAQELISQFEEELGIQIFKFENAFYCTKCENMATAKTCPHDEEFRVLLSGTKVREKLRNGEDLPKEFSRPEVAAVLVKGLKQKELI</sequence>
<dbReference type="InterPro" id="IPR002650">
    <property type="entry name" value="Sulphate_adenylyltransferase"/>
</dbReference>
<dbReference type="Proteomes" id="UP000273811">
    <property type="component" value="Unassembled WGS sequence"/>
</dbReference>
<dbReference type="SUPFAM" id="SSF52374">
    <property type="entry name" value="Nucleotidylyl transferase"/>
    <property type="match status" value="1"/>
</dbReference>
<evidence type="ECO:0000256" key="2">
    <source>
        <dbReference type="ARBA" id="ARBA00022679"/>
    </source>
</evidence>
<dbReference type="EMBL" id="QYTU02000001">
    <property type="protein sequence ID" value="RWR15268.1"/>
    <property type="molecule type" value="Genomic_DNA"/>
</dbReference>
<dbReference type="InterPro" id="IPR024951">
    <property type="entry name" value="Sulfurylase_cat_dom"/>
</dbReference>
<feature type="domain" description="ATP-sulfurylase PUA-like" evidence="10">
    <location>
        <begin position="13"/>
        <end position="170"/>
    </location>
</feature>
<dbReference type="UniPathway" id="UPA00140">
    <property type="reaction ID" value="UER00204"/>
</dbReference>
<dbReference type="Pfam" id="PF01747">
    <property type="entry name" value="ATP-sulfurylase"/>
    <property type="match status" value="1"/>
</dbReference>
<dbReference type="Gene3D" id="3.40.50.620">
    <property type="entry name" value="HUPs"/>
    <property type="match status" value="1"/>
</dbReference>
<dbReference type="GO" id="GO:0004781">
    <property type="term" value="F:sulfate adenylyltransferase (ATP) activity"/>
    <property type="evidence" value="ECO:0007669"/>
    <property type="project" value="UniProtKB-UniRule"/>
</dbReference>
<evidence type="ECO:0000259" key="10">
    <source>
        <dbReference type="Pfam" id="PF14306"/>
    </source>
</evidence>
<keyword evidence="5 8" id="KW-0067">ATP-binding</keyword>
<evidence type="ECO:0000259" key="9">
    <source>
        <dbReference type="Pfam" id="PF01747"/>
    </source>
</evidence>
<dbReference type="HAMAP" id="MF_00066">
    <property type="entry name" value="Sulf_adenylyltr"/>
    <property type="match status" value="1"/>
</dbReference>
<comment type="pathway">
    <text evidence="1 8">Sulfur metabolism; hydrogen sulfide biosynthesis; sulfite from sulfate: step 1/3.</text>
</comment>